<name>A0A5P1EUI9_ASPOF</name>
<evidence type="ECO:0000256" key="1">
    <source>
        <dbReference type="SAM" id="MobiDB-lite"/>
    </source>
</evidence>
<proteinExistence type="predicted"/>
<sequence>MTPKAVTSKIESCVLQLHAWKPFDPPFNPKKPCRPIVTDPNRSDDLDSPSSPCSKILRGQLAPTRTLVPSRSAPVEGRFRLRRQRAAAGTTGHRRAYADVLDIRCRGGERIRAAELFVNGEGSWGSDASETRVLRRDIEKDSVGGYGFQGSEVVMMMQGNESGYGSEPGYRGDGELGEEDGEFDEEEEDGKVMFWGGRFARDTDRMEIIGENNFAEQKAHHRCRRKKQHDWRLIASLR</sequence>
<reference evidence="3" key="1">
    <citation type="journal article" date="2017" name="Nat. Commun.">
        <title>The asparagus genome sheds light on the origin and evolution of a young Y chromosome.</title>
        <authorList>
            <person name="Harkess A."/>
            <person name="Zhou J."/>
            <person name="Xu C."/>
            <person name="Bowers J.E."/>
            <person name="Van der Hulst R."/>
            <person name="Ayyampalayam S."/>
            <person name="Mercati F."/>
            <person name="Riccardi P."/>
            <person name="McKain M.R."/>
            <person name="Kakrana A."/>
            <person name="Tang H."/>
            <person name="Ray J."/>
            <person name="Groenendijk J."/>
            <person name="Arikit S."/>
            <person name="Mathioni S.M."/>
            <person name="Nakano M."/>
            <person name="Shan H."/>
            <person name="Telgmann-Rauber A."/>
            <person name="Kanno A."/>
            <person name="Yue Z."/>
            <person name="Chen H."/>
            <person name="Li W."/>
            <person name="Chen Y."/>
            <person name="Xu X."/>
            <person name="Zhang Y."/>
            <person name="Luo S."/>
            <person name="Chen H."/>
            <person name="Gao J."/>
            <person name="Mao Z."/>
            <person name="Pires J.C."/>
            <person name="Luo M."/>
            <person name="Kudrna D."/>
            <person name="Wing R.A."/>
            <person name="Meyers B.C."/>
            <person name="Yi K."/>
            <person name="Kong H."/>
            <person name="Lavrijsen P."/>
            <person name="Sunseri F."/>
            <person name="Falavigna A."/>
            <person name="Ye Y."/>
            <person name="Leebens-Mack J.H."/>
            <person name="Chen G."/>
        </authorList>
    </citation>
    <scope>NUCLEOTIDE SEQUENCE [LARGE SCALE GENOMIC DNA]</scope>
    <source>
        <strain evidence="3">cv. DH0086</strain>
    </source>
</reference>
<dbReference type="AlphaFoldDB" id="A0A5P1EUI9"/>
<dbReference type="EMBL" id="CM007385">
    <property type="protein sequence ID" value="ONK68389.1"/>
    <property type="molecule type" value="Genomic_DNA"/>
</dbReference>
<evidence type="ECO:0000313" key="2">
    <source>
        <dbReference type="EMBL" id="ONK68389.1"/>
    </source>
</evidence>
<dbReference type="Gramene" id="ONK68389">
    <property type="protein sequence ID" value="ONK68389"/>
    <property type="gene ID" value="A4U43_C05F10910"/>
</dbReference>
<evidence type="ECO:0000313" key="3">
    <source>
        <dbReference type="Proteomes" id="UP000243459"/>
    </source>
</evidence>
<dbReference type="Proteomes" id="UP000243459">
    <property type="component" value="Chromosome 5"/>
</dbReference>
<gene>
    <name evidence="2" type="ORF">A4U43_C05F10910</name>
</gene>
<dbReference type="PANTHER" id="PTHR36775">
    <property type="entry name" value="LYR MOTIF PROTEIN"/>
    <property type="match status" value="1"/>
</dbReference>
<protein>
    <submittedName>
        <fullName evidence="2">Uncharacterized protein</fullName>
    </submittedName>
</protein>
<feature type="region of interest" description="Disordered" evidence="1">
    <location>
        <begin position="28"/>
        <end position="52"/>
    </location>
</feature>
<feature type="compositionally biased region" description="Acidic residues" evidence="1">
    <location>
        <begin position="175"/>
        <end position="187"/>
    </location>
</feature>
<keyword evidence="3" id="KW-1185">Reference proteome</keyword>
<feature type="region of interest" description="Disordered" evidence="1">
    <location>
        <begin position="164"/>
        <end position="187"/>
    </location>
</feature>
<organism evidence="2 3">
    <name type="scientific">Asparagus officinalis</name>
    <name type="common">Garden asparagus</name>
    <dbReference type="NCBI Taxonomy" id="4686"/>
    <lineage>
        <taxon>Eukaryota</taxon>
        <taxon>Viridiplantae</taxon>
        <taxon>Streptophyta</taxon>
        <taxon>Embryophyta</taxon>
        <taxon>Tracheophyta</taxon>
        <taxon>Spermatophyta</taxon>
        <taxon>Magnoliopsida</taxon>
        <taxon>Liliopsida</taxon>
        <taxon>Asparagales</taxon>
        <taxon>Asparagaceae</taxon>
        <taxon>Asparagoideae</taxon>
        <taxon>Asparagus</taxon>
    </lineage>
</organism>
<accession>A0A5P1EUI9</accession>
<dbReference type="PANTHER" id="PTHR36775:SF1">
    <property type="entry name" value="LYR MOTIF PROTEIN"/>
    <property type="match status" value="1"/>
</dbReference>